<dbReference type="GO" id="GO:0008139">
    <property type="term" value="F:nuclear localization sequence binding"/>
    <property type="evidence" value="ECO:0007669"/>
    <property type="project" value="InterPro"/>
</dbReference>
<evidence type="ECO:0000313" key="10">
    <source>
        <dbReference type="EMBL" id="KAJ3051629.1"/>
    </source>
</evidence>
<evidence type="ECO:0000256" key="9">
    <source>
        <dbReference type="SAM" id="MobiDB-lite"/>
    </source>
</evidence>
<feature type="coiled-coil region" evidence="8">
    <location>
        <begin position="306"/>
        <end position="333"/>
    </location>
</feature>
<keyword evidence="2" id="KW-0813">Transport</keyword>
<name>A0AAD5SDN4_9FUNG</name>
<evidence type="ECO:0000256" key="6">
    <source>
        <dbReference type="ARBA" id="ARBA00023132"/>
    </source>
</evidence>
<comment type="caution">
    <text evidence="10">The sequence shown here is derived from an EMBL/GenBank/DDBJ whole genome shotgun (WGS) entry which is preliminary data.</text>
</comment>
<evidence type="ECO:0000256" key="7">
    <source>
        <dbReference type="ARBA" id="ARBA00023242"/>
    </source>
</evidence>
<dbReference type="Proteomes" id="UP001212841">
    <property type="component" value="Unassembled WGS sequence"/>
</dbReference>
<dbReference type="InterPro" id="IPR024882">
    <property type="entry name" value="NUP58/p45/49"/>
</dbReference>
<keyword evidence="5" id="KW-0811">Translocation</keyword>
<feature type="compositionally biased region" description="Low complexity" evidence="9">
    <location>
        <begin position="10"/>
        <end position="25"/>
    </location>
</feature>
<feature type="region of interest" description="Disordered" evidence="9">
    <location>
        <begin position="1"/>
        <end position="25"/>
    </location>
</feature>
<keyword evidence="11" id="KW-1185">Reference proteome</keyword>
<evidence type="ECO:0000313" key="11">
    <source>
        <dbReference type="Proteomes" id="UP001212841"/>
    </source>
</evidence>
<dbReference type="PANTHER" id="PTHR13437:SF2">
    <property type="entry name" value="NUCLEOPORIN P58_P45"/>
    <property type="match status" value="1"/>
</dbReference>
<feature type="region of interest" description="Disordered" evidence="9">
    <location>
        <begin position="409"/>
        <end position="437"/>
    </location>
</feature>
<gene>
    <name evidence="10" type="primary">NUP58</name>
    <name evidence="10" type="ORF">HK097_007353</name>
</gene>
<protein>
    <submittedName>
        <fullName evidence="10">Nucleoporin p58/p45</fullName>
    </submittedName>
</protein>
<reference evidence="10" key="1">
    <citation type="submission" date="2020-05" db="EMBL/GenBank/DDBJ databases">
        <title>Phylogenomic resolution of chytrid fungi.</title>
        <authorList>
            <person name="Stajich J.E."/>
            <person name="Amses K."/>
            <person name="Simmons R."/>
            <person name="Seto K."/>
            <person name="Myers J."/>
            <person name="Bonds A."/>
            <person name="Quandt C.A."/>
            <person name="Barry K."/>
            <person name="Liu P."/>
            <person name="Grigoriev I."/>
            <person name="Longcore J.E."/>
            <person name="James T.Y."/>
        </authorList>
    </citation>
    <scope>NUCLEOTIDE SEQUENCE</scope>
    <source>
        <strain evidence="10">JEL0318</strain>
    </source>
</reference>
<dbReference type="GO" id="GO:0005643">
    <property type="term" value="C:nuclear pore"/>
    <property type="evidence" value="ECO:0007669"/>
    <property type="project" value="UniProtKB-SubCell"/>
</dbReference>
<comment type="subcellular location">
    <subcellularLocation>
        <location evidence="1">Nucleus</location>
        <location evidence="1">Nuclear pore complex</location>
    </subcellularLocation>
</comment>
<dbReference type="Pfam" id="PF13634">
    <property type="entry name" value="Nucleoporin_FG"/>
    <property type="match status" value="2"/>
</dbReference>
<sequence length="510" mass="51874">MQKHKLNRSTAPAAGGFTFGTPAAATPQQGSGLNVFAGNPSQPSLFGGNPASTAAPSTGLSFGAPAASIAAPGAFSFGATAPTTSTPGAFSLGGAAPTTTTAGGGFTFGAPATSAPAAGASLFGSTATSQPAAGGGFFGSTPAATTAGGAGLFGQSTAAPAGGFGFGSTAPAAAGATTAGAQAVTAISLQSKYSELPDNIRQGIDQMEKLITDTMHLSEHIANDEGIAKVTHTTHKETLRMEQELKGLRNLLDRDRNSIENVRKDLSTELRHADQAHRFVERVKTAGHGKPTSTYDVLTEYFLRITNDMETRMRLYRQNIEELEASVRNAYEQSQFSPEVLQDTMKNQDRAFKSIARDVAAVHDAVEEQKKIFTEYKRKYLNEDVGSGWKRERDNDSNLAELSAKFLRKSTSIPPQGQAPAPSGGLGGGGFGTLGATPAQTPAAGGGFGASTGGFGASTGGFGASTGAGLFGSQTPAAGGTTGLFGGGFGTAMSAKKQKPKPVGINTGGF</sequence>
<dbReference type="InterPro" id="IPR025574">
    <property type="entry name" value="Nucleoporin_FG_rpt"/>
</dbReference>
<dbReference type="GO" id="GO:0015031">
    <property type="term" value="P:protein transport"/>
    <property type="evidence" value="ECO:0007669"/>
    <property type="project" value="UniProtKB-KW"/>
</dbReference>
<dbReference type="GO" id="GO:0051028">
    <property type="term" value="P:mRNA transport"/>
    <property type="evidence" value="ECO:0007669"/>
    <property type="project" value="UniProtKB-KW"/>
</dbReference>
<dbReference type="AlphaFoldDB" id="A0AAD5SDN4"/>
<proteinExistence type="predicted"/>
<evidence type="ECO:0000256" key="5">
    <source>
        <dbReference type="ARBA" id="ARBA00023010"/>
    </source>
</evidence>
<dbReference type="EMBL" id="JADGJD010000374">
    <property type="protein sequence ID" value="KAJ3051629.1"/>
    <property type="molecule type" value="Genomic_DNA"/>
</dbReference>
<evidence type="ECO:0000256" key="1">
    <source>
        <dbReference type="ARBA" id="ARBA00004567"/>
    </source>
</evidence>
<feature type="compositionally biased region" description="Low complexity" evidence="9">
    <location>
        <begin position="414"/>
        <end position="423"/>
    </location>
</feature>
<evidence type="ECO:0000256" key="2">
    <source>
        <dbReference type="ARBA" id="ARBA00022448"/>
    </source>
</evidence>
<keyword evidence="4" id="KW-0653">Protein transport</keyword>
<evidence type="ECO:0000256" key="4">
    <source>
        <dbReference type="ARBA" id="ARBA00022927"/>
    </source>
</evidence>
<organism evidence="10 11">
    <name type="scientific">Rhizophlyctis rosea</name>
    <dbReference type="NCBI Taxonomy" id="64517"/>
    <lineage>
        <taxon>Eukaryota</taxon>
        <taxon>Fungi</taxon>
        <taxon>Fungi incertae sedis</taxon>
        <taxon>Chytridiomycota</taxon>
        <taxon>Chytridiomycota incertae sedis</taxon>
        <taxon>Chytridiomycetes</taxon>
        <taxon>Rhizophlyctidales</taxon>
        <taxon>Rhizophlyctidaceae</taxon>
        <taxon>Rhizophlyctis</taxon>
    </lineage>
</organism>
<keyword evidence="8" id="KW-0175">Coiled coil</keyword>
<dbReference type="GO" id="GO:0017056">
    <property type="term" value="F:structural constituent of nuclear pore"/>
    <property type="evidence" value="ECO:0007669"/>
    <property type="project" value="InterPro"/>
</dbReference>
<evidence type="ECO:0000256" key="3">
    <source>
        <dbReference type="ARBA" id="ARBA00022816"/>
    </source>
</evidence>
<dbReference type="Gene3D" id="6.10.140.1350">
    <property type="match status" value="1"/>
</dbReference>
<dbReference type="PANTHER" id="PTHR13437">
    <property type="entry name" value="NUCLEOPORIN P58/P45 NUCLEOPORIN-LIKE PROTEIN 1"/>
    <property type="match status" value="1"/>
</dbReference>
<feature type="compositionally biased region" description="Gly residues" evidence="9">
    <location>
        <begin position="424"/>
        <end position="433"/>
    </location>
</feature>
<accession>A0AAD5SDN4</accession>
<keyword evidence="6" id="KW-0906">Nuclear pore complex</keyword>
<evidence type="ECO:0000256" key="8">
    <source>
        <dbReference type="SAM" id="Coils"/>
    </source>
</evidence>
<keyword evidence="3" id="KW-0509">mRNA transport</keyword>
<keyword evidence="7" id="KW-0539">Nucleus</keyword>